<dbReference type="AlphaFoldDB" id="A0ABC9N8B8"/>
<reference evidence="1" key="1">
    <citation type="submission" date="2007-06" db="EMBL/GenBank/DDBJ databases">
        <authorList>
            <person name="Fulton L."/>
            <person name="Clifton S."/>
            <person name="Fulton B."/>
            <person name="Xu J."/>
            <person name="Minx P."/>
            <person name="Pepin K.H."/>
            <person name="Johnson M."/>
            <person name="Thiruvilangam P."/>
            <person name="Bhonagiri V."/>
            <person name="Nash W.E."/>
            <person name="Mardis E.R."/>
            <person name="Wilson R.K."/>
        </authorList>
    </citation>
    <scope>NUCLEOTIDE SEQUENCE [LARGE SCALE GENOMIC DNA]</scope>
    <source>
        <strain evidence="1">ATCC 8492</strain>
    </source>
</reference>
<evidence type="ECO:0000313" key="1">
    <source>
        <dbReference type="EMBL" id="EDO52924.1"/>
    </source>
</evidence>
<accession>A0ABC9N8B8</accession>
<protein>
    <submittedName>
        <fullName evidence="1">Uncharacterized protein</fullName>
    </submittedName>
</protein>
<sequence length="44" mass="5258">MIGQVNARSYLQRFNYHNQSKDWSIFFFSPSLISLQSLIYEKSI</sequence>
<dbReference type="Proteomes" id="UP000004110">
    <property type="component" value="Unassembled WGS sequence"/>
</dbReference>
<comment type="caution">
    <text evidence="1">The sequence shown here is derived from an EMBL/GenBank/DDBJ whole genome shotgun (WGS) entry which is preliminary data.</text>
</comment>
<evidence type="ECO:0000313" key="2">
    <source>
        <dbReference type="Proteomes" id="UP000004110"/>
    </source>
</evidence>
<reference evidence="1" key="2">
    <citation type="submission" date="2013-11" db="EMBL/GenBank/DDBJ databases">
        <title>Draft genome sequence of Bacteroides uniformis (ATCC 8492).</title>
        <authorList>
            <person name="Sudarsanam P."/>
            <person name="Ley R."/>
            <person name="Guruge J."/>
            <person name="Turnbaugh P.J."/>
            <person name="Mahowald M."/>
            <person name="Liep D."/>
            <person name="Gordon J."/>
        </authorList>
    </citation>
    <scope>NUCLEOTIDE SEQUENCE</scope>
    <source>
        <strain evidence="1">ATCC 8492</strain>
    </source>
</reference>
<gene>
    <name evidence="1" type="ORF">BACUNI_03721</name>
</gene>
<dbReference type="EMBL" id="AAYH02000047">
    <property type="protein sequence ID" value="EDO52924.1"/>
    <property type="molecule type" value="Genomic_DNA"/>
</dbReference>
<proteinExistence type="predicted"/>
<keyword evidence="2" id="KW-1185">Reference proteome</keyword>
<name>A0ABC9N8B8_BACUC</name>
<organism evidence="1 2">
    <name type="scientific">Bacteroides uniformis (strain ATCC 8492 / DSM 6597 / CCUG 4942 / CIP 103695 / JCM 5828 / KCTC 5204 / NCTC 13054 / VPI 0061)</name>
    <dbReference type="NCBI Taxonomy" id="411479"/>
    <lineage>
        <taxon>Bacteria</taxon>
        <taxon>Pseudomonadati</taxon>
        <taxon>Bacteroidota</taxon>
        <taxon>Bacteroidia</taxon>
        <taxon>Bacteroidales</taxon>
        <taxon>Bacteroidaceae</taxon>
        <taxon>Bacteroides</taxon>
    </lineage>
</organism>